<dbReference type="GO" id="GO:0003677">
    <property type="term" value="F:DNA binding"/>
    <property type="evidence" value="ECO:0007669"/>
    <property type="project" value="InterPro"/>
</dbReference>
<dbReference type="Proteomes" id="UP000886847">
    <property type="component" value="Unassembled WGS sequence"/>
</dbReference>
<dbReference type="InterPro" id="IPR036162">
    <property type="entry name" value="Resolvase-like_N_sf"/>
</dbReference>
<dbReference type="InterPro" id="IPR025378">
    <property type="entry name" value="DUF4368"/>
</dbReference>
<dbReference type="PANTHER" id="PTHR30461:SF23">
    <property type="entry name" value="DNA RECOMBINASE-RELATED"/>
    <property type="match status" value="1"/>
</dbReference>
<dbReference type="InterPro" id="IPR006119">
    <property type="entry name" value="Resolv_N"/>
</dbReference>
<proteinExistence type="predicted"/>
<reference evidence="4" key="2">
    <citation type="submission" date="2021-04" db="EMBL/GenBank/DDBJ databases">
        <authorList>
            <person name="Gilroy R."/>
        </authorList>
    </citation>
    <scope>NUCLEOTIDE SEQUENCE</scope>
    <source>
        <strain evidence="4">2189</strain>
    </source>
</reference>
<feature type="domain" description="Recombinase" evidence="3">
    <location>
        <begin position="202"/>
        <end position="343"/>
    </location>
</feature>
<evidence type="ECO:0000313" key="4">
    <source>
        <dbReference type="EMBL" id="HIX50895.1"/>
    </source>
</evidence>
<evidence type="ECO:0000256" key="1">
    <source>
        <dbReference type="SAM" id="Coils"/>
    </source>
</evidence>
<dbReference type="Pfam" id="PF00239">
    <property type="entry name" value="Resolvase"/>
    <property type="match status" value="1"/>
</dbReference>
<keyword evidence="1" id="KW-0175">Coiled coil</keyword>
<evidence type="ECO:0000313" key="5">
    <source>
        <dbReference type="Proteomes" id="UP000886847"/>
    </source>
</evidence>
<accession>A0A9D1W257</accession>
<dbReference type="PROSITE" id="PS51736">
    <property type="entry name" value="RECOMBINASES_3"/>
    <property type="match status" value="1"/>
</dbReference>
<dbReference type="InterPro" id="IPR011109">
    <property type="entry name" value="DNA_bind_recombinase_dom"/>
</dbReference>
<dbReference type="PANTHER" id="PTHR30461">
    <property type="entry name" value="DNA-INVERTASE FROM LAMBDOID PROPHAGE"/>
    <property type="match status" value="1"/>
</dbReference>
<dbReference type="Gene3D" id="3.40.50.1390">
    <property type="entry name" value="Resolvase, N-terminal catalytic domain"/>
    <property type="match status" value="1"/>
</dbReference>
<dbReference type="EMBL" id="DXEW01000030">
    <property type="protein sequence ID" value="HIX50895.1"/>
    <property type="molecule type" value="Genomic_DNA"/>
</dbReference>
<sequence length="579" mass="66266">MICIGRLEIFGVPCYNHGTLKIQAALIRRSKRMQSKQNNKDYIVGMYVRLSRDDERAGESLSIENQKAILSEYIETQGWTLHDIYVDDGISGTTFERPGVKRLLEDAKQGVINTILVKDMSRFGRNYIMVGQYLDYIFPSFGIRFVALSDNIDTENKDTPAMDMMPITNVFNEWWAATTSKKLRAVRVKNAKEGKNGMSHAPYGYILGTDEKRTLQVNPETAPVVRRIFEMRACGMTPRKIADILNVEKVLTPNDYRIATTGINGVRNSSHLWHTTVLRTLLNNQAYIGNLVQHKSTTISYKNHKWQRRPEEEWILVENAHEAIISKELWDKVKEVEKAVGHGKHTARGYMHPLSGLMFCADCGAKMRLGWNTTYIKRLGRENTYFNFNCGTKSRMGSSACFSHFIPVPVLEQIVKQDVAAKAKMIIGREAEFKQRYLQRQTTLADANQAEVKKELKKAEKRLRELEKLIEAAFEEKVAGKIPENVCIKLIEKYTAEQTELQEKMVSLNDGLKEVTQAKTDVDEFIRRLKLYFDSPTLTREMCLALFDRLIIGGKETVTGKPQEIHIYYKIDIDSVLSV</sequence>
<dbReference type="InterPro" id="IPR025827">
    <property type="entry name" value="Zn_ribbon_recom_dom"/>
</dbReference>
<organism evidence="4 5">
    <name type="scientific">Candidatus Borkfalkia faecavium</name>
    <dbReference type="NCBI Taxonomy" id="2838508"/>
    <lineage>
        <taxon>Bacteria</taxon>
        <taxon>Bacillati</taxon>
        <taxon>Bacillota</taxon>
        <taxon>Clostridia</taxon>
        <taxon>Christensenellales</taxon>
        <taxon>Christensenellaceae</taxon>
        <taxon>Candidatus Borkfalkia</taxon>
    </lineage>
</organism>
<evidence type="ECO:0000259" key="2">
    <source>
        <dbReference type="PROSITE" id="PS51736"/>
    </source>
</evidence>
<comment type="caution">
    <text evidence="4">The sequence shown here is derived from an EMBL/GenBank/DDBJ whole genome shotgun (WGS) entry which is preliminary data.</text>
</comment>
<dbReference type="PROSITE" id="PS51737">
    <property type="entry name" value="RECOMBINASE_DNA_BIND"/>
    <property type="match status" value="1"/>
</dbReference>
<dbReference type="InterPro" id="IPR038109">
    <property type="entry name" value="DNA_bind_recomb_sf"/>
</dbReference>
<dbReference type="AlphaFoldDB" id="A0A9D1W257"/>
<feature type="domain" description="Resolvase/invertase-type recombinase catalytic" evidence="2">
    <location>
        <begin position="43"/>
        <end position="194"/>
    </location>
</feature>
<gene>
    <name evidence="4" type="ORF">H9851_06410</name>
</gene>
<dbReference type="SMART" id="SM00857">
    <property type="entry name" value="Resolvase"/>
    <property type="match status" value="1"/>
</dbReference>
<dbReference type="Pfam" id="PF13408">
    <property type="entry name" value="Zn_ribbon_recom"/>
    <property type="match status" value="1"/>
</dbReference>
<dbReference type="InterPro" id="IPR050639">
    <property type="entry name" value="SSR_resolvase"/>
</dbReference>
<name>A0A9D1W257_9FIRM</name>
<protein>
    <submittedName>
        <fullName evidence="4">Recombinase family protein</fullName>
    </submittedName>
</protein>
<dbReference type="Pfam" id="PF07508">
    <property type="entry name" value="Recombinase"/>
    <property type="match status" value="1"/>
</dbReference>
<dbReference type="Gene3D" id="3.90.1750.20">
    <property type="entry name" value="Putative Large Serine Recombinase, Chain B, Domain 2"/>
    <property type="match status" value="1"/>
</dbReference>
<dbReference type="SUPFAM" id="SSF53041">
    <property type="entry name" value="Resolvase-like"/>
    <property type="match status" value="1"/>
</dbReference>
<reference evidence="4" key="1">
    <citation type="journal article" date="2021" name="PeerJ">
        <title>Extensive microbial diversity within the chicken gut microbiome revealed by metagenomics and culture.</title>
        <authorList>
            <person name="Gilroy R."/>
            <person name="Ravi A."/>
            <person name="Getino M."/>
            <person name="Pursley I."/>
            <person name="Horton D.L."/>
            <person name="Alikhan N.F."/>
            <person name="Baker D."/>
            <person name="Gharbi K."/>
            <person name="Hall N."/>
            <person name="Watson M."/>
            <person name="Adriaenssens E.M."/>
            <person name="Foster-Nyarko E."/>
            <person name="Jarju S."/>
            <person name="Secka A."/>
            <person name="Antonio M."/>
            <person name="Oren A."/>
            <person name="Chaudhuri R.R."/>
            <person name="La Ragione R."/>
            <person name="Hildebrand F."/>
            <person name="Pallen M.J."/>
        </authorList>
    </citation>
    <scope>NUCLEOTIDE SEQUENCE</scope>
    <source>
        <strain evidence="4">2189</strain>
    </source>
</reference>
<feature type="coiled-coil region" evidence="1">
    <location>
        <begin position="449"/>
        <end position="511"/>
    </location>
</feature>
<dbReference type="Pfam" id="PF14287">
    <property type="entry name" value="DUF4368"/>
    <property type="match status" value="1"/>
</dbReference>
<dbReference type="GO" id="GO:0000150">
    <property type="term" value="F:DNA strand exchange activity"/>
    <property type="evidence" value="ECO:0007669"/>
    <property type="project" value="InterPro"/>
</dbReference>
<evidence type="ECO:0000259" key="3">
    <source>
        <dbReference type="PROSITE" id="PS51737"/>
    </source>
</evidence>